<accession>A0ABP9VGL2</accession>
<feature type="domain" description="HD/PDEase" evidence="1">
    <location>
        <begin position="34"/>
        <end position="165"/>
    </location>
</feature>
<dbReference type="InterPro" id="IPR003607">
    <property type="entry name" value="HD/PDEase_dom"/>
</dbReference>
<dbReference type="CDD" id="cd00077">
    <property type="entry name" value="HDc"/>
    <property type="match status" value="1"/>
</dbReference>
<evidence type="ECO:0000259" key="1">
    <source>
        <dbReference type="SMART" id="SM00471"/>
    </source>
</evidence>
<organism evidence="2 3">
    <name type="scientific">Deinococcus xinjiangensis</name>
    <dbReference type="NCBI Taxonomy" id="457454"/>
    <lineage>
        <taxon>Bacteria</taxon>
        <taxon>Thermotogati</taxon>
        <taxon>Deinococcota</taxon>
        <taxon>Deinococci</taxon>
        <taxon>Deinococcales</taxon>
        <taxon>Deinococcaceae</taxon>
        <taxon>Deinococcus</taxon>
    </lineage>
</organism>
<keyword evidence="3" id="KW-1185">Reference proteome</keyword>
<comment type="caution">
    <text evidence="2">The sequence shown here is derived from an EMBL/GenBank/DDBJ whole genome shotgun (WGS) entry which is preliminary data.</text>
</comment>
<dbReference type="PANTHER" id="PTHR46246:SF1">
    <property type="entry name" value="GUANOSINE-3',5'-BIS(DIPHOSPHATE) 3'-PYROPHOSPHOHYDROLASE MESH1"/>
    <property type="match status" value="1"/>
</dbReference>
<dbReference type="Gene3D" id="1.10.3210.10">
    <property type="entry name" value="Hypothetical protein af1432"/>
    <property type="match status" value="1"/>
</dbReference>
<dbReference type="PANTHER" id="PTHR46246">
    <property type="entry name" value="GUANOSINE-3',5'-BIS(DIPHOSPHATE) 3'-PYROPHOSPHOHYDROLASE MESH1"/>
    <property type="match status" value="1"/>
</dbReference>
<dbReference type="SUPFAM" id="SSF109604">
    <property type="entry name" value="HD-domain/PDEase-like"/>
    <property type="match status" value="1"/>
</dbReference>
<gene>
    <name evidence="2" type="ORF">Dxin01_03486</name>
</gene>
<dbReference type="Pfam" id="PF13328">
    <property type="entry name" value="HD_4"/>
    <property type="match status" value="1"/>
</dbReference>
<dbReference type="SMART" id="SM00471">
    <property type="entry name" value="HDc"/>
    <property type="match status" value="1"/>
</dbReference>
<evidence type="ECO:0000313" key="3">
    <source>
        <dbReference type="Proteomes" id="UP001458946"/>
    </source>
</evidence>
<reference evidence="2 3" key="1">
    <citation type="submission" date="2024-02" db="EMBL/GenBank/DDBJ databases">
        <title>Deinococcus xinjiangensis NBRC 107630.</title>
        <authorList>
            <person name="Ichikawa N."/>
            <person name="Katano-Makiyama Y."/>
            <person name="Hidaka K."/>
        </authorList>
    </citation>
    <scope>NUCLEOTIDE SEQUENCE [LARGE SCALE GENOMIC DNA]</scope>
    <source>
        <strain evidence="2 3">NBRC 107630</strain>
    </source>
</reference>
<dbReference type="InterPro" id="IPR052194">
    <property type="entry name" value="MESH1"/>
</dbReference>
<protein>
    <recommendedName>
        <fullName evidence="1">HD/PDEase domain-containing protein</fullName>
    </recommendedName>
</protein>
<proteinExistence type="predicted"/>
<dbReference type="EMBL" id="BAABRN010000063">
    <property type="protein sequence ID" value="GAA5503725.1"/>
    <property type="molecule type" value="Genomic_DNA"/>
</dbReference>
<sequence length="251" mass="27702">METFPLDEKFLEALRLAHLWHSGQYRKVADGEPETIPYLSHLLGVASIALEFGATQDEAIAALLHDALEDGPKNLEPDHSKRADKKEALRAEIESTFGAEVARLVSGATEETPLVNGKKAPWPQRKGEYLKKLVDTNDVQDASSLLVSASDKLHNARSILVDVLTAGNKAGRDAFFKRFNAGQEGTLQYYRLLVRAYQAAPGAKGHTRLNALFAELDRSVKALEDACEVNEQDVLSYPVLRQEAPEALFHQ</sequence>
<evidence type="ECO:0000313" key="2">
    <source>
        <dbReference type="EMBL" id="GAA5503725.1"/>
    </source>
</evidence>
<name>A0ABP9VGL2_9DEIO</name>
<dbReference type="RefSeq" id="WP_353543699.1">
    <property type="nucleotide sequence ID" value="NZ_BAABRN010000063.1"/>
</dbReference>
<dbReference type="Proteomes" id="UP001458946">
    <property type="component" value="Unassembled WGS sequence"/>
</dbReference>